<feature type="region of interest" description="Disordered" evidence="1">
    <location>
        <begin position="86"/>
        <end position="105"/>
    </location>
</feature>
<accession>A0A7S2MBK3</accession>
<dbReference type="EMBL" id="HBGS01054354">
    <property type="protein sequence ID" value="CAD9474056.1"/>
    <property type="molecule type" value="Transcribed_RNA"/>
</dbReference>
<sequence>MDPVSEVLDLQTDRFGGFFLGSKFSAFECALWPHYQRIPIILGTYRGVRLDDDPRLERMDMWAKAVAARPSVRRTIVDEARLMDNYSGYADGSATSDAAKKYAKN</sequence>
<protein>
    <recommendedName>
        <fullName evidence="3">GST C-terminal domain-containing protein</fullName>
    </recommendedName>
</protein>
<dbReference type="InterPro" id="IPR036282">
    <property type="entry name" value="Glutathione-S-Trfase_C_sf"/>
</dbReference>
<dbReference type="AlphaFoldDB" id="A0A7S2MBK3"/>
<dbReference type="SUPFAM" id="SSF47616">
    <property type="entry name" value="GST C-terminal domain-like"/>
    <property type="match status" value="1"/>
</dbReference>
<evidence type="ECO:0000256" key="1">
    <source>
        <dbReference type="SAM" id="MobiDB-lite"/>
    </source>
</evidence>
<gene>
    <name evidence="2" type="ORF">DSPE1174_LOCUS28069</name>
</gene>
<organism evidence="2">
    <name type="scientific">Octactis speculum</name>
    <dbReference type="NCBI Taxonomy" id="3111310"/>
    <lineage>
        <taxon>Eukaryota</taxon>
        <taxon>Sar</taxon>
        <taxon>Stramenopiles</taxon>
        <taxon>Ochrophyta</taxon>
        <taxon>Dictyochophyceae</taxon>
        <taxon>Dictyochales</taxon>
        <taxon>Dictyochaceae</taxon>
        <taxon>Octactis</taxon>
    </lineage>
</organism>
<dbReference type="Gene3D" id="1.20.1050.10">
    <property type="match status" value="1"/>
</dbReference>
<name>A0A7S2MBK3_9STRA</name>
<evidence type="ECO:0008006" key="3">
    <source>
        <dbReference type="Google" id="ProtNLM"/>
    </source>
</evidence>
<proteinExistence type="predicted"/>
<evidence type="ECO:0000313" key="2">
    <source>
        <dbReference type="EMBL" id="CAD9474056.1"/>
    </source>
</evidence>
<reference evidence="2" key="1">
    <citation type="submission" date="2021-01" db="EMBL/GenBank/DDBJ databases">
        <authorList>
            <person name="Corre E."/>
            <person name="Pelletier E."/>
            <person name="Niang G."/>
            <person name="Scheremetjew M."/>
            <person name="Finn R."/>
            <person name="Kale V."/>
            <person name="Holt S."/>
            <person name="Cochrane G."/>
            <person name="Meng A."/>
            <person name="Brown T."/>
            <person name="Cohen L."/>
        </authorList>
    </citation>
    <scope>NUCLEOTIDE SEQUENCE</scope>
    <source>
        <strain evidence="2">CCMP1381</strain>
    </source>
</reference>